<reference evidence="1" key="1">
    <citation type="submission" date="2023-02" db="EMBL/GenBank/DDBJ databases">
        <title>Genome of toxic invasive species Heracleum sosnowskyi carries increased number of genes despite the absence of recent whole-genome duplications.</title>
        <authorList>
            <person name="Schelkunov M."/>
            <person name="Shtratnikova V."/>
            <person name="Makarenko M."/>
            <person name="Klepikova A."/>
            <person name="Omelchenko D."/>
            <person name="Novikova G."/>
            <person name="Obukhova E."/>
            <person name="Bogdanov V."/>
            <person name="Penin A."/>
            <person name="Logacheva M."/>
        </authorList>
    </citation>
    <scope>NUCLEOTIDE SEQUENCE</scope>
    <source>
        <strain evidence="1">Hsosn_3</strain>
        <tissue evidence="1">Leaf</tissue>
    </source>
</reference>
<evidence type="ECO:0000313" key="1">
    <source>
        <dbReference type="EMBL" id="KAK1385759.1"/>
    </source>
</evidence>
<accession>A0AAD8MUN2</accession>
<dbReference type="Proteomes" id="UP001237642">
    <property type="component" value="Unassembled WGS sequence"/>
</dbReference>
<proteinExistence type="predicted"/>
<protein>
    <submittedName>
        <fullName evidence="1">Uncharacterized protein</fullName>
    </submittedName>
</protein>
<dbReference type="EMBL" id="JAUIZM010000005">
    <property type="protein sequence ID" value="KAK1385759.1"/>
    <property type="molecule type" value="Genomic_DNA"/>
</dbReference>
<comment type="caution">
    <text evidence="1">The sequence shown here is derived from an EMBL/GenBank/DDBJ whole genome shotgun (WGS) entry which is preliminary data.</text>
</comment>
<keyword evidence="2" id="KW-1185">Reference proteome</keyword>
<sequence>MDLLDQLPFCLTSHSLIWISKITTLAVSFQRCLNLLRTYGILIIDLSVFFVVDRIQHRGRRLRHLEGNHSSWQSLPVSTAIEFSSTAPEDSSEVSTISSPPLINPKYLRPLRTRTMRISRRSFSRKSRIPIGTKICSVAELQAATDFFSEQPKQFGSFCSINLNNLVPFVLST</sequence>
<dbReference type="AlphaFoldDB" id="A0AAD8MUN2"/>
<name>A0AAD8MUN2_9APIA</name>
<organism evidence="1 2">
    <name type="scientific">Heracleum sosnowskyi</name>
    <dbReference type="NCBI Taxonomy" id="360622"/>
    <lineage>
        <taxon>Eukaryota</taxon>
        <taxon>Viridiplantae</taxon>
        <taxon>Streptophyta</taxon>
        <taxon>Embryophyta</taxon>
        <taxon>Tracheophyta</taxon>
        <taxon>Spermatophyta</taxon>
        <taxon>Magnoliopsida</taxon>
        <taxon>eudicotyledons</taxon>
        <taxon>Gunneridae</taxon>
        <taxon>Pentapetalae</taxon>
        <taxon>asterids</taxon>
        <taxon>campanulids</taxon>
        <taxon>Apiales</taxon>
        <taxon>Apiaceae</taxon>
        <taxon>Apioideae</taxon>
        <taxon>apioid superclade</taxon>
        <taxon>Tordylieae</taxon>
        <taxon>Tordyliinae</taxon>
        <taxon>Heracleum</taxon>
    </lineage>
</organism>
<evidence type="ECO:0000313" key="2">
    <source>
        <dbReference type="Proteomes" id="UP001237642"/>
    </source>
</evidence>
<gene>
    <name evidence="1" type="ORF">POM88_023494</name>
</gene>
<reference evidence="1" key="2">
    <citation type="submission" date="2023-05" db="EMBL/GenBank/DDBJ databases">
        <authorList>
            <person name="Schelkunov M.I."/>
        </authorList>
    </citation>
    <scope>NUCLEOTIDE SEQUENCE</scope>
    <source>
        <strain evidence="1">Hsosn_3</strain>
        <tissue evidence="1">Leaf</tissue>
    </source>
</reference>